<comment type="similarity">
    <text evidence="1 4">Belongs to the UDP-glycosyltransferase family.</text>
</comment>
<dbReference type="SMR" id="A0A067GTX2"/>
<gene>
    <name evidence="6" type="ORF">CISIN_1g012061mg</name>
</gene>
<dbReference type="CDD" id="cd03784">
    <property type="entry name" value="GT1_Gtf-like"/>
    <property type="match status" value="1"/>
</dbReference>
<dbReference type="PANTHER" id="PTHR48048:SF76">
    <property type="entry name" value="UDP-GLYCOSYLTRANSFERASE 708D1-LIKE"/>
    <property type="match status" value="1"/>
</dbReference>
<evidence type="ECO:0000256" key="4">
    <source>
        <dbReference type="RuleBase" id="RU003718"/>
    </source>
</evidence>
<evidence type="ECO:0000313" key="7">
    <source>
        <dbReference type="Proteomes" id="UP000027120"/>
    </source>
</evidence>
<evidence type="ECO:0000256" key="3">
    <source>
        <dbReference type="ARBA" id="ARBA00022679"/>
    </source>
</evidence>
<evidence type="ECO:0000256" key="5">
    <source>
        <dbReference type="RuleBase" id="RU362057"/>
    </source>
</evidence>
<keyword evidence="2 4" id="KW-0328">Glycosyltransferase</keyword>
<dbReference type="AlphaFoldDB" id="A0A067GTX2"/>
<accession>A0A067GTX2</accession>
<evidence type="ECO:0000256" key="1">
    <source>
        <dbReference type="ARBA" id="ARBA00009995"/>
    </source>
</evidence>
<protein>
    <recommendedName>
        <fullName evidence="5">Glycosyltransferase</fullName>
        <ecNumber evidence="5">2.4.1.-</ecNumber>
    </recommendedName>
</protein>
<dbReference type="InterPro" id="IPR002213">
    <property type="entry name" value="UDP_glucos_trans"/>
</dbReference>
<dbReference type="InterPro" id="IPR050481">
    <property type="entry name" value="UDP-glycosyltransf_plant"/>
</dbReference>
<keyword evidence="3 4" id="KW-0808">Transferase</keyword>
<dbReference type="EMBL" id="KK784875">
    <property type="protein sequence ID" value="KDO83084.1"/>
    <property type="molecule type" value="Genomic_DNA"/>
</dbReference>
<dbReference type="EC" id="2.4.1.-" evidence="5"/>
<dbReference type="PROSITE" id="PS00375">
    <property type="entry name" value="UDPGT"/>
    <property type="match status" value="1"/>
</dbReference>
<reference evidence="6 7" key="1">
    <citation type="submission" date="2014-04" db="EMBL/GenBank/DDBJ databases">
        <authorList>
            <consortium name="International Citrus Genome Consortium"/>
            <person name="Gmitter F."/>
            <person name="Chen C."/>
            <person name="Farmerie W."/>
            <person name="Harkins T."/>
            <person name="Desany B."/>
            <person name="Mohiuddin M."/>
            <person name="Kodira C."/>
            <person name="Borodovsky M."/>
            <person name="Lomsadze A."/>
            <person name="Burns P."/>
            <person name="Jenkins J."/>
            <person name="Prochnik S."/>
            <person name="Shu S."/>
            <person name="Chapman J."/>
            <person name="Pitluck S."/>
            <person name="Schmutz J."/>
            <person name="Rokhsar D."/>
        </authorList>
    </citation>
    <scope>NUCLEOTIDE SEQUENCE</scope>
</reference>
<dbReference type="eggNOG" id="KOG1192">
    <property type="taxonomic scope" value="Eukaryota"/>
</dbReference>
<proteinExistence type="inferred from homology"/>
<organism evidence="6 7">
    <name type="scientific">Citrus sinensis</name>
    <name type="common">Sweet orange</name>
    <name type="synonym">Citrus aurantium var. sinensis</name>
    <dbReference type="NCBI Taxonomy" id="2711"/>
    <lineage>
        <taxon>Eukaryota</taxon>
        <taxon>Viridiplantae</taxon>
        <taxon>Streptophyta</taxon>
        <taxon>Embryophyta</taxon>
        <taxon>Tracheophyta</taxon>
        <taxon>Spermatophyta</taxon>
        <taxon>Magnoliopsida</taxon>
        <taxon>eudicotyledons</taxon>
        <taxon>Gunneridae</taxon>
        <taxon>Pentapetalae</taxon>
        <taxon>rosids</taxon>
        <taxon>malvids</taxon>
        <taxon>Sapindales</taxon>
        <taxon>Rutaceae</taxon>
        <taxon>Aurantioideae</taxon>
        <taxon>Citrus</taxon>
    </lineage>
</organism>
<sequence>MSDSGGFDSHPHVALIPSAGMGHLTPFLRLAASLVQHHCRVTLITTYPTVSLAETQHVSHFLSAYPQVTAKRFHLLPFDPNSANATDPFLLRWEAIRRSAHLLAPLLSPPLSALITDVTLISAVLPVTINLHLPNYVLFTASAKMFSLTASFPAIVASKSTSSGSVEFDDDFIEIPGLPPIPLSSVPPAVMDSKSLFATSFLENGNSFVKSNGVLINSFDALEADTLVALNGRRVVAGLPPVYAVGPLLPCEFEKRDDPSTSLILKWLDDQPEGSVVYVSFGSRLALSMEQTKELGDGLLSSGCRFLWVVKGKNVDKEDEESLKNVLGHELMEKIKDQGLVVKNWVDQDKVLSHRAVGGFVSHGGWNSLVEAARHGVPLLVWPHFGDQKINAEAVERAGLGMWVRSWGWGTELRAKGDEIGLKIKDLMANDFLREQAKRIEEEARKAIGVGGSSERTFKELIDKWKCNNNTH</sequence>
<dbReference type="PANTHER" id="PTHR48048">
    <property type="entry name" value="GLYCOSYLTRANSFERASE"/>
    <property type="match status" value="1"/>
</dbReference>
<dbReference type="Gene3D" id="3.40.50.2000">
    <property type="entry name" value="Glycogen Phosphorylase B"/>
    <property type="match status" value="2"/>
</dbReference>
<dbReference type="FunFam" id="3.40.50.2000:FF:000060">
    <property type="entry name" value="Glycosyltransferase"/>
    <property type="match status" value="1"/>
</dbReference>
<name>A0A067GTX2_CITSI</name>
<keyword evidence="7" id="KW-1185">Reference proteome</keyword>
<dbReference type="Pfam" id="PF00201">
    <property type="entry name" value="UDPGT"/>
    <property type="match status" value="1"/>
</dbReference>
<dbReference type="Proteomes" id="UP000027120">
    <property type="component" value="Unassembled WGS sequence"/>
</dbReference>
<dbReference type="GO" id="GO:0035251">
    <property type="term" value="F:UDP-glucosyltransferase activity"/>
    <property type="evidence" value="ECO:0000318"/>
    <property type="project" value="GO_Central"/>
</dbReference>
<dbReference type="InterPro" id="IPR035595">
    <property type="entry name" value="UDP_glycos_trans_CS"/>
</dbReference>
<dbReference type="PaxDb" id="2711-XP_006483066.1"/>
<dbReference type="SUPFAM" id="SSF53756">
    <property type="entry name" value="UDP-Glycosyltransferase/glycogen phosphorylase"/>
    <property type="match status" value="1"/>
</dbReference>
<evidence type="ECO:0000256" key="2">
    <source>
        <dbReference type="ARBA" id="ARBA00022676"/>
    </source>
</evidence>
<evidence type="ECO:0000313" key="6">
    <source>
        <dbReference type="EMBL" id="KDO83084.1"/>
    </source>
</evidence>